<reference evidence="4 5" key="1">
    <citation type="submission" date="2020-05" db="EMBL/GenBank/DDBJ databases">
        <title>Distinct polysaccharide utilization as determinants for interspecies competition between intestinal Prevotella spp.</title>
        <authorList>
            <person name="Galvez E.J.C."/>
            <person name="Iljazovic A."/>
            <person name="Strowig T."/>
        </authorList>
    </citation>
    <scope>NUCLEOTIDE SEQUENCE [LARGE SCALE GENOMIC DNA]</scope>
    <source>
        <strain evidence="4 5">PROD</strain>
    </source>
</reference>
<accession>A0ABX2AYK3</accession>
<dbReference type="InterPro" id="IPR008979">
    <property type="entry name" value="Galactose-bd-like_sf"/>
</dbReference>
<dbReference type="Gene3D" id="2.60.120.260">
    <property type="entry name" value="Galactose-binding domain-like"/>
    <property type="match status" value="1"/>
</dbReference>
<feature type="chain" id="PRO_5046246694" evidence="3">
    <location>
        <begin position="19"/>
        <end position="1040"/>
    </location>
</feature>
<dbReference type="Proteomes" id="UP001193734">
    <property type="component" value="Unassembled WGS sequence"/>
</dbReference>
<dbReference type="GO" id="GO:0016787">
    <property type="term" value="F:hydrolase activity"/>
    <property type="evidence" value="ECO:0007669"/>
    <property type="project" value="UniProtKB-KW"/>
</dbReference>
<evidence type="ECO:0000256" key="3">
    <source>
        <dbReference type="SAM" id="SignalP"/>
    </source>
</evidence>
<dbReference type="GeneID" id="82157905"/>
<proteinExistence type="predicted"/>
<organism evidence="4 5">
    <name type="scientific">Xylanibacter rodentium</name>
    <dbReference type="NCBI Taxonomy" id="2736289"/>
    <lineage>
        <taxon>Bacteria</taxon>
        <taxon>Pseudomonadati</taxon>
        <taxon>Bacteroidota</taxon>
        <taxon>Bacteroidia</taxon>
        <taxon>Bacteroidales</taxon>
        <taxon>Prevotellaceae</taxon>
        <taxon>Xylanibacter</taxon>
    </lineage>
</organism>
<dbReference type="RefSeq" id="WP_172177832.1">
    <property type="nucleotide sequence ID" value="NZ_CASGIA010000044.1"/>
</dbReference>
<evidence type="ECO:0000313" key="5">
    <source>
        <dbReference type="Proteomes" id="UP001193734"/>
    </source>
</evidence>
<dbReference type="PANTHER" id="PTHR43817:SF1">
    <property type="entry name" value="HYDROLASE, FAMILY 43, PUTATIVE (AFU_ORTHOLOGUE AFUA_3G01660)-RELATED"/>
    <property type="match status" value="1"/>
</dbReference>
<feature type="signal peptide" evidence="3">
    <location>
        <begin position="1"/>
        <end position="18"/>
    </location>
</feature>
<gene>
    <name evidence="4" type="ORF">HPS55_09010</name>
</gene>
<keyword evidence="5" id="KW-1185">Reference proteome</keyword>
<dbReference type="PANTHER" id="PTHR43817">
    <property type="entry name" value="GLYCOSYL HYDROLASE"/>
    <property type="match status" value="1"/>
</dbReference>
<protein>
    <submittedName>
        <fullName evidence="4">Glycosyl hydrolase family 2</fullName>
    </submittedName>
</protein>
<evidence type="ECO:0000256" key="1">
    <source>
        <dbReference type="ARBA" id="ARBA00022729"/>
    </source>
</evidence>
<dbReference type="NCBIfam" id="NF045579">
    <property type="entry name" value="rhamnoside_JR"/>
    <property type="match status" value="1"/>
</dbReference>
<evidence type="ECO:0000256" key="2">
    <source>
        <dbReference type="ARBA" id="ARBA00022801"/>
    </source>
</evidence>
<dbReference type="Pfam" id="PF17132">
    <property type="entry name" value="Glyco_hydro_106"/>
    <property type="match status" value="2"/>
</dbReference>
<evidence type="ECO:0000313" key="4">
    <source>
        <dbReference type="EMBL" id="NPE14462.1"/>
    </source>
</evidence>
<dbReference type="SUPFAM" id="SSF49785">
    <property type="entry name" value="Galactose-binding domain-like"/>
    <property type="match status" value="1"/>
</dbReference>
<dbReference type="EMBL" id="JABKKE010000014">
    <property type="protein sequence ID" value="NPE14462.1"/>
    <property type="molecule type" value="Genomic_DNA"/>
</dbReference>
<sequence length="1040" mass="116390">MKKLILLSSIAFAASAGAQNVDKMYDEFSRVPDSTRTKVWWFHGENTTTEEGIRADLEAYSRAGVGGVVYYDQQHGPGTPDAAPSMSPTWWYMLKLSAKEAARLGLSFEMNISNGYVCGGPWITPELGMQALYSSETLVHGGTHYTGGLPQASRRGSHRVAVLAIPVKSGCHETVKCLPAGFSTREETTVLIAAFDKPFTARSLAYMSNGYSKGPQSIMNEPCDPQDDFCGNNFTLLPPLGELEVSDDSVTWRKAATLKPCYRKSSLSRNLTISFPAATGRFFRLNLHGWWKADNNTKAMIGDKPATGELKISNVELSARAATYRWEERAAYSTEYIRRTETPDYKGDEVVNRKDIIDLTARIDAQDRLDWHAPKGTDWKIIHFYYAPTNGKTKHGRKNLLGLECDKLNAHAAETHWNNYAQVIIDSLRAAGSPLSGICMDSHEAGAQNWTHDFPALFSKTCGYDITPFLPAMQGYIVNSVEETENFLHDLRRTIAGGINDRYFTTLQRMATKAGVHFTAQAMGNGQSICSDNLAAKGRVERPQGEFWTRMHNGAYDIKEAASAANIYNKHIASAEAYTDFNYNNTPGEVKDETDMAAAFRVNELVVCASESQPWVHSAGTSGPVRINTGYNRDYALNRCNPMWPLLRGFWDYQARNSYMMRQGRPVVDIIVYAGDEAPMKLLAHNLPVIPEGYDFDVCSADGLQHIDASRYRMLAIEKTAVVGPESEKRIAQLKTQGLPVFDNRTMPDNALAQMLDKAGILPDLGIRSKKSATDRVFFSHRKTDETDIYFLVNHSKTRTFADTVTLRTDYPEAEWWDAIDGKRRRLATIHTPHGLKAVLRMLPDEAGFIVARRKAATGLKTYSINTEETASPIEGPWTVTFDTLMGGPKYPVVFSELTDWTTHDNPDIKYFSGLAIYEKTIKYDLPGKRQGKHKKADTKENKRLMLRLPAIKGIARVYINGHDAGIVWCTPWETDVTGMMKNGKNDIRIEVRNSLVNRLVGDDMLPEHERRIQMYTKLYDRKSRLVPSGIVGDILLVEK</sequence>
<name>A0ABX2AYK3_9BACT</name>
<keyword evidence="1 3" id="KW-0732">Signal</keyword>
<keyword evidence="2 4" id="KW-0378">Hydrolase</keyword>
<comment type="caution">
    <text evidence="4">The sequence shown here is derived from an EMBL/GenBank/DDBJ whole genome shotgun (WGS) entry which is preliminary data.</text>
</comment>